<dbReference type="EMBL" id="BMAT01003262">
    <property type="protein sequence ID" value="GFS22522.1"/>
    <property type="molecule type" value="Genomic_DNA"/>
</dbReference>
<feature type="region of interest" description="Disordered" evidence="1">
    <location>
        <begin position="39"/>
        <end position="67"/>
    </location>
</feature>
<evidence type="ECO:0000313" key="3">
    <source>
        <dbReference type="Proteomes" id="UP000762676"/>
    </source>
</evidence>
<proteinExistence type="predicted"/>
<name>A0AAV4JLV2_9GAST</name>
<feature type="region of interest" description="Disordered" evidence="1">
    <location>
        <begin position="111"/>
        <end position="148"/>
    </location>
</feature>
<comment type="caution">
    <text evidence="2">The sequence shown here is derived from an EMBL/GenBank/DDBJ whole genome shotgun (WGS) entry which is preliminary data.</text>
</comment>
<dbReference type="Proteomes" id="UP000762676">
    <property type="component" value="Unassembled WGS sequence"/>
</dbReference>
<dbReference type="AlphaFoldDB" id="A0AAV4JLV2"/>
<reference evidence="2 3" key="1">
    <citation type="journal article" date="2021" name="Elife">
        <title>Chloroplast acquisition without the gene transfer in kleptoplastic sea slugs, Plakobranchus ocellatus.</title>
        <authorList>
            <person name="Maeda T."/>
            <person name="Takahashi S."/>
            <person name="Yoshida T."/>
            <person name="Shimamura S."/>
            <person name="Takaki Y."/>
            <person name="Nagai Y."/>
            <person name="Toyoda A."/>
            <person name="Suzuki Y."/>
            <person name="Arimoto A."/>
            <person name="Ishii H."/>
            <person name="Satoh N."/>
            <person name="Nishiyama T."/>
            <person name="Hasebe M."/>
            <person name="Maruyama T."/>
            <person name="Minagawa J."/>
            <person name="Obokata J."/>
            <person name="Shigenobu S."/>
        </authorList>
    </citation>
    <scope>NUCLEOTIDE SEQUENCE [LARGE SCALE GENOMIC DNA]</scope>
</reference>
<organism evidence="2 3">
    <name type="scientific">Elysia marginata</name>
    <dbReference type="NCBI Taxonomy" id="1093978"/>
    <lineage>
        <taxon>Eukaryota</taxon>
        <taxon>Metazoa</taxon>
        <taxon>Spiralia</taxon>
        <taxon>Lophotrochozoa</taxon>
        <taxon>Mollusca</taxon>
        <taxon>Gastropoda</taxon>
        <taxon>Heterobranchia</taxon>
        <taxon>Euthyneura</taxon>
        <taxon>Panpulmonata</taxon>
        <taxon>Sacoglossa</taxon>
        <taxon>Placobranchoidea</taxon>
        <taxon>Plakobranchidae</taxon>
        <taxon>Elysia</taxon>
    </lineage>
</organism>
<gene>
    <name evidence="2" type="ORF">ElyMa_001617700</name>
</gene>
<sequence length="148" mass="15912">MGHCNVKDLLSLQGAANGMNISDAESNKDFECEIVHRSAVASLQNPEDENDGNNIDTAQDDDDSNTHLKVTMEVLPEFKNLQMEVLPDPYIFYPLSPWRAQGKGGHFAFIKTSGDNGHPRRSTLKADPRSVSISPLSESSGAGAIGGG</sequence>
<evidence type="ECO:0000256" key="1">
    <source>
        <dbReference type="SAM" id="MobiDB-lite"/>
    </source>
</evidence>
<protein>
    <submittedName>
        <fullName evidence="2">Uncharacterized protein</fullName>
    </submittedName>
</protein>
<evidence type="ECO:0000313" key="2">
    <source>
        <dbReference type="EMBL" id="GFS22522.1"/>
    </source>
</evidence>
<accession>A0AAV4JLV2</accession>
<keyword evidence="3" id="KW-1185">Reference proteome</keyword>